<evidence type="ECO:0000313" key="4">
    <source>
        <dbReference type="Proteomes" id="UP000198728"/>
    </source>
</evidence>
<feature type="signal peptide" evidence="2">
    <location>
        <begin position="1"/>
        <end position="23"/>
    </location>
</feature>
<dbReference type="EMBL" id="FOLG01000011">
    <property type="protein sequence ID" value="SFC92613.1"/>
    <property type="molecule type" value="Genomic_DNA"/>
</dbReference>
<dbReference type="Proteomes" id="UP000198728">
    <property type="component" value="Unassembled WGS sequence"/>
</dbReference>
<dbReference type="InterPro" id="IPR011990">
    <property type="entry name" value="TPR-like_helical_dom_sf"/>
</dbReference>
<reference evidence="3 4" key="1">
    <citation type="submission" date="2016-10" db="EMBL/GenBank/DDBJ databases">
        <authorList>
            <person name="de Groot N.N."/>
        </authorList>
    </citation>
    <scope>NUCLEOTIDE SEQUENCE [LARGE SCALE GENOMIC DNA]</scope>
    <source>
        <strain evidence="3 4">DSM 19548</strain>
    </source>
</reference>
<dbReference type="PANTHER" id="PTHR12558">
    <property type="entry name" value="CELL DIVISION CYCLE 16,23,27"/>
    <property type="match status" value="1"/>
</dbReference>
<gene>
    <name evidence="3" type="ORF">SAMN04488094_111130</name>
</gene>
<dbReference type="Gene3D" id="1.25.40.10">
    <property type="entry name" value="Tetratricopeptide repeat domain"/>
    <property type="match status" value="3"/>
</dbReference>
<organism evidence="3 4">
    <name type="scientific">Tropicimonas isoalkanivorans</name>
    <dbReference type="NCBI Taxonomy" id="441112"/>
    <lineage>
        <taxon>Bacteria</taxon>
        <taxon>Pseudomonadati</taxon>
        <taxon>Pseudomonadota</taxon>
        <taxon>Alphaproteobacteria</taxon>
        <taxon>Rhodobacterales</taxon>
        <taxon>Roseobacteraceae</taxon>
        <taxon>Tropicimonas</taxon>
    </lineage>
</organism>
<dbReference type="InterPro" id="IPR019734">
    <property type="entry name" value="TPR_rpt"/>
</dbReference>
<dbReference type="SMART" id="SM00028">
    <property type="entry name" value="TPR"/>
    <property type="match status" value="7"/>
</dbReference>
<protein>
    <submittedName>
        <fullName evidence="3">Tetratricopeptide repeat-containing protein</fullName>
    </submittedName>
</protein>
<dbReference type="STRING" id="441112.SAMN04488094_111130"/>
<evidence type="ECO:0000256" key="1">
    <source>
        <dbReference type="PROSITE-ProRule" id="PRU00339"/>
    </source>
</evidence>
<dbReference type="RefSeq" id="WP_245758885.1">
    <property type="nucleotide sequence ID" value="NZ_FOLG01000011.1"/>
</dbReference>
<dbReference type="PROSITE" id="PS50005">
    <property type="entry name" value="TPR"/>
    <property type="match status" value="2"/>
</dbReference>
<feature type="chain" id="PRO_5011767129" evidence="2">
    <location>
        <begin position="24"/>
        <end position="571"/>
    </location>
</feature>
<dbReference type="SUPFAM" id="SSF48452">
    <property type="entry name" value="TPR-like"/>
    <property type="match status" value="3"/>
</dbReference>
<keyword evidence="2" id="KW-0732">Signal</keyword>
<accession>A0A1I1NCV0</accession>
<name>A0A1I1NCV0_9RHOB</name>
<keyword evidence="1" id="KW-0802">TPR repeat</keyword>
<dbReference type="AlphaFoldDB" id="A0A1I1NCV0"/>
<evidence type="ECO:0000313" key="3">
    <source>
        <dbReference type="EMBL" id="SFC92613.1"/>
    </source>
</evidence>
<evidence type="ECO:0000256" key="2">
    <source>
        <dbReference type="SAM" id="SignalP"/>
    </source>
</evidence>
<feature type="repeat" description="TPR" evidence="1">
    <location>
        <begin position="471"/>
        <end position="504"/>
    </location>
</feature>
<dbReference type="PANTHER" id="PTHR12558:SF13">
    <property type="entry name" value="CELL DIVISION CYCLE PROTEIN 27 HOMOLOG"/>
    <property type="match status" value="1"/>
</dbReference>
<keyword evidence="4" id="KW-1185">Reference proteome</keyword>
<sequence length="571" mass="62029">MSLFRPAILSLALSLTLVPPATAADAPLSNGLAGAYLAARHASYYSDYRAASDYYSRTLARDPGNPGLQENLVMAFVGLGDVDSAVPIAQKMREQKTFSQMSNMVVMVDMLANERYGEVVKGLPEDLSVGPLVDGLVAAWSLLGEGEAEAAMAAFDAASENTGLSGFAMYHKALALAFAGDFEAAEKIFSGEENGPLPLTRRSAMAHAQVLSQLGRHDAALELIEMGWGNDLDPGLEDLVTRLEAGETIPFTQVRGIRDGLAEVFYTVAGALEGEAADAYTLLYARVAEYLNPDHVDAILLSANLLEAQDRFELATETYNRVPRDHAGFHVAEIGRADALHKSGRTDAAIEVLQQLAETHGNLPIVQVTLGDMLRGEERYDEAGAAYDAAIALFDEDEPGQWIVYYARGITNERGKRWQEAEADFRKALDLNPGQPQVLNYLGYSFLEMDTNLDEALDMIQQAVAAQPGSGYITDSLGWAYYRMGQYDEAVIELERAAELMATDPVVNDHLGDAYWAVGRRIEAEFQWHRALSFGPEPEEAERIRRKLDVGLDAVLADEGAEPLAVANDGG</sequence>
<dbReference type="Pfam" id="PF13432">
    <property type="entry name" value="TPR_16"/>
    <property type="match status" value="3"/>
</dbReference>
<feature type="repeat" description="TPR" evidence="1">
    <location>
        <begin position="402"/>
        <end position="435"/>
    </location>
</feature>
<proteinExistence type="predicted"/>